<keyword evidence="8" id="KW-1185">Reference proteome</keyword>
<dbReference type="eggNOG" id="COG1188">
    <property type="taxonomic scope" value="Bacteria"/>
</dbReference>
<dbReference type="SUPFAM" id="SSF55174">
    <property type="entry name" value="Alpha-L RNA-binding motif"/>
    <property type="match status" value="1"/>
</dbReference>
<dbReference type="InterPro" id="IPR025708">
    <property type="entry name" value="HSP15"/>
</dbReference>
<organism evidence="7 8">
    <name type="scientific">Salinisphaera hydrothermalis (strain C41B8)</name>
    <dbReference type="NCBI Taxonomy" id="1304275"/>
    <lineage>
        <taxon>Bacteria</taxon>
        <taxon>Pseudomonadati</taxon>
        <taxon>Pseudomonadota</taxon>
        <taxon>Gammaproteobacteria</taxon>
        <taxon>Salinisphaerales</taxon>
        <taxon>Salinisphaeraceae</taxon>
        <taxon>Salinisphaera</taxon>
    </lineage>
</organism>
<evidence type="ECO:0000256" key="4">
    <source>
        <dbReference type="PIRNR" id="PIRNR016821"/>
    </source>
</evidence>
<name>A0A084IRG4_SALHC</name>
<feature type="domain" description="RNA-binding S4" evidence="6">
    <location>
        <begin position="23"/>
        <end position="84"/>
    </location>
</feature>
<dbReference type="SMART" id="SM00363">
    <property type="entry name" value="S4"/>
    <property type="match status" value="1"/>
</dbReference>
<reference evidence="7 8" key="1">
    <citation type="submission" date="2013-03" db="EMBL/GenBank/DDBJ databases">
        <title>Salinisphaera hydrothermalis C41B8 Genome Sequencing.</title>
        <authorList>
            <person name="Li C."/>
            <person name="Lai Q."/>
            <person name="Shao Z."/>
        </authorList>
    </citation>
    <scope>NUCLEOTIDE SEQUENCE [LARGE SCALE GENOMIC DNA]</scope>
    <source>
        <strain evidence="7 8">C41B8</strain>
    </source>
</reference>
<gene>
    <name evidence="7" type="ORF">C41B8_01075</name>
</gene>
<dbReference type="GO" id="GO:0043023">
    <property type="term" value="F:ribosomal large subunit binding"/>
    <property type="evidence" value="ECO:0007669"/>
    <property type="project" value="InterPro"/>
</dbReference>
<feature type="region of interest" description="Disordered" evidence="5">
    <location>
        <begin position="1"/>
        <end position="21"/>
    </location>
</feature>
<dbReference type="Pfam" id="PF01479">
    <property type="entry name" value="S4"/>
    <property type="match status" value="1"/>
</dbReference>
<evidence type="ECO:0000256" key="1">
    <source>
        <dbReference type="ARBA" id="ARBA00008396"/>
    </source>
</evidence>
<dbReference type="AlphaFoldDB" id="A0A084IRG4"/>
<dbReference type="GO" id="GO:0034605">
    <property type="term" value="P:cellular response to heat"/>
    <property type="evidence" value="ECO:0007669"/>
    <property type="project" value="InterPro"/>
</dbReference>
<dbReference type="STRING" id="1304275.C41B8_01075"/>
<sequence>MACQSLDMNQASRKSESTAAPAVRVDKWLWAARFFKTRSLASTAVKGGKVEIDGHKAKPSANVRAGQQLRITKGEVVFEIDIVDVSDKRGPATQAETLYSETEASRERRAERAAERRAARISMPRPTTRPDKKQRRQLRRFKHGD</sequence>
<dbReference type="InterPro" id="IPR036986">
    <property type="entry name" value="S4_RNA-bd_sf"/>
</dbReference>
<evidence type="ECO:0000256" key="5">
    <source>
        <dbReference type="SAM" id="MobiDB-lite"/>
    </source>
</evidence>
<dbReference type="EMBL" id="APNK01000001">
    <property type="protein sequence ID" value="KEZ79298.1"/>
    <property type="molecule type" value="Genomic_DNA"/>
</dbReference>
<evidence type="ECO:0000256" key="2">
    <source>
        <dbReference type="ARBA" id="ARBA00022884"/>
    </source>
</evidence>
<dbReference type="GO" id="GO:0003727">
    <property type="term" value="F:single-stranded RNA binding"/>
    <property type="evidence" value="ECO:0007669"/>
    <property type="project" value="InterPro"/>
</dbReference>
<evidence type="ECO:0000313" key="8">
    <source>
        <dbReference type="Proteomes" id="UP000028302"/>
    </source>
</evidence>
<dbReference type="Proteomes" id="UP000028302">
    <property type="component" value="Unassembled WGS sequence"/>
</dbReference>
<accession>A0A084IRG4</accession>
<evidence type="ECO:0000313" key="7">
    <source>
        <dbReference type="EMBL" id="KEZ79298.1"/>
    </source>
</evidence>
<feature type="compositionally biased region" description="Polar residues" evidence="5">
    <location>
        <begin position="1"/>
        <end position="12"/>
    </location>
</feature>
<keyword evidence="3 4" id="KW-0238">DNA-binding</keyword>
<dbReference type="GO" id="GO:0003677">
    <property type="term" value="F:DNA binding"/>
    <property type="evidence" value="ECO:0007669"/>
    <property type="project" value="UniProtKB-KW"/>
</dbReference>
<dbReference type="InterPro" id="IPR002942">
    <property type="entry name" value="S4_RNA-bd"/>
</dbReference>
<proteinExistence type="inferred from homology"/>
<feature type="compositionally biased region" description="Basic residues" evidence="5">
    <location>
        <begin position="132"/>
        <end position="145"/>
    </location>
</feature>
<dbReference type="PIRSF" id="PIRSF016821">
    <property type="entry name" value="HSP15"/>
    <property type="match status" value="1"/>
</dbReference>
<evidence type="ECO:0000256" key="3">
    <source>
        <dbReference type="ARBA" id="ARBA00023125"/>
    </source>
</evidence>
<dbReference type="PATRIC" id="fig|1304275.5.peg.216"/>
<feature type="region of interest" description="Disordered" evidence="5">
    <location>
        <begin position="91"/>
        <end position="145"/>
    </location>
</feature>
<comment type="caution">
    <text evidence="7">The sequence shown here is derived from an EMBL/GenBank/DDBJ whole genome shotgun (WGS) entry which is preliminary data.</text>
</comment>
<dbReference type="CDD" id="cd00165">
    <property type="entry name" value="S4"/>
    <property type="match status" value="1"/>
</dbReference>
<dbReference type="Gene3D" id="3.10.290.10">
    <property type="entry name" value="RNA-binding S4 domain"/>
    <property type="match status" value="1"/>
</dbReference>
<keyword evidence="7" id="KW-0346">Stress response</keyword>
<keyword evidence="2 4" id="KW-0694">RNA-binding</keyword>
<feature type="compositionally biased region" description="Basic and acidic residues" evidence="5">
    <location>
        <begin position="103"/>
        <end position="118"/>
    </location>
</feature>
<protein>
    <recommendedName>
        <fullName evidence="4">Heat shock protein 15</fullName>
    </recommendedName>
</protein>
<evidence type="ECO:0000259" key="6">
    <source>
        <dbReference type="SMART" id="SM00363"/>
    </source>
</evidence>
<comment type="similarity">
    <text evidence="1 4">Belongs to the HSP15 family.</text>
</comment>
<dbReference type="PROSITE" id="PS50889">
    <property type="entry name" value="S4"/>
    <property type="match status" value="1"/>
</dbReference>